<accession>A0A4R6Y7B7</accession>
<reference evidence="1 2" key="1">
    <citation type="submission" date="2019-03" db="EMBL/GenBank/DDBJ databases">
        <title>Genomic Encyclopedia of Type Strains, Phase IV (KMG-IV): sequencing the most valuable type-strain genomes for metagenomic binning, comparative biology and taxonomic classification.</title>
        <authorList>
            <person name="Goeker M."/>
        </authorList>
    </citation>
    <scope>NUCLEOTIDE SEQUENCE [LARGE SCALE GENOMIC DNA]</scope>
    <source>
        <strain evidence="1 2">DSM 11603</strain>
    </source>
</reference>
<gene>
    <name evidence="1" type="ORF">DES43_13523</name>
</gene>
<keyword evidence="2" id="KW-1185">Reference proteome</keyword>
<protein>
    <submittedName>
        <fullName evidence="1">Uncharacterized protein</fullName>
    </submittedName>
</protein>
<sequence>MNDRMLCCNFQPLATAGEQAGNADVTWNSRFVVDAD</sequence>
<organism evidence="1 2">
    <name type="scientific">Aquamicrobium defluvii</name>
    <dbReference type="NCBI Taxonomy" id="69279"/>
    <lineage>
        <taxon>Bacteria</taxon>
        <taxon>Pseudomonadati</taxon>
        <taxon>Pseudomonadota</taxon>
        <taxon>Alphaproteobacteria</taxon>
        <taxon>Hyphomicrobiales</taxon>
        <taxon>Phyllobacteriaceae</taxon>
        <taxon>Aquamicrobium</taxon>
    </lineage>
</organism>
<comment type="caution">
    <text evidence="1">The sequence shown here is derived from an EMBL/GenBank/DDBJ whole genome shotgun (WGS) entry which is preliminary data.</text>
</comment>
<proteinExistence type="predicted"/>
<name>A0A4R6Y7B7_9HYPH</name>
<dbReference type="Proteomes" id="UP000294958">
    <property type="component" value="Unassembled WGS sequence"/>
</dbReference>
<dbReference type="EMBL" id="SNZF01000035">
    <property type="protein sequence ID" value="TDR31214.1"/>
    <property type="molecule type" value="Genomic_DNA"/>
</dbReference>
<dbReference type="AlphaFoldDB" id="A0A4R6Y7B7"/>
<evidence type="ECO:0000313" key="2">
    <source>
        <dbReference type="Proteomes" id="UP000294958"/>
    </source>
</evidence>
<evidence type="ECO:0000313" key="1">
    <source>
        <dbReference type="EMBL" id="TDR31214.1"/>
    </source>
</evidence>